<dbReference type="Proteomes" id="UP000000492">
    <property type="component" value="Chromosome"/>
</dbReference>
<feature type="region of interest" description="Disordered" evidence="1">
    <location>
        <begin position="1"/>
        <end position="62"/>
    </location>
</feature>
<keyword evidence="3" id="KW-1185">Reference proteome</keyword>
<dbReference type="InterPro" id="IPR033788">
    <property type="entry name" value="VbhA-like"/>
</dbReference>
<sequence>MNLADNHADQVALGRENLESAEPGLESNVDNQTGKKRSSAPSTDPRRYGGEPAMTTDHRTEDQKVAAVRASMTMAGYDMTPDDEVRGRRILCGEITGDQAALEVMEAQGYGDCERAEFLRRRIAESKRL</sequence>
<gene>
    <name evidence="2" type="ordered locus">CRES_1331</name>
</gene>
<dbReference type="HOGENOM" id="CLU_1945145_0_0_11"/>
<dbReference type="EMBL" id="CP002857">
    <property type="protein sequence ID" value="AEI09687.1"/>
    <property type="molecule type" value="Genomic_DNA"/>
</dbReference>
<evidence type="ECO:0000313" key="3">
    <source>
        <dbReference type="Proteomes" id="UP000000492"/>
    </source>
</evidence>
<protein>
    <submittedName>
        <fullName evidence="2">Uncharacterized protein</fullName>
    </submittedName>
</protein>
<evidence type="ECO:0000313" key="2">
    <source>
        <dbReference type="EMBL" id="AEI09687.1"/>
    </source>
</evidence>
<name>F8DYM2_CORRG</name>
<accession>F8DYM2</accession>
<dbReference type="STRING" id="662755.CRES_1331"/>
<evidence type="ECO:0000256" key="1">
    <source>
        <dbReference type="SAM" id="MobiDB-lite"/>
    </source>
</evidence>
<dbReference type="AlphaFoldDB" id="F8DYM2"/>
<dbReference type="eggNOG" id="ENOG5030HET">
    <property type="taxonomic scope" value="Bacteria"/>
</dbReference>
<organism evidence="2 3">
    <name type="scientific">Corynebacterium resistens (strain DSM 45100 / JCM 12819 / GTC 2026 / SICGH 158)</name>
    <dbReference type="NCBI Taxonomy" id="662755"/>
    <lineage>
        <taxon>Bacteria</taxon>
        <taxon>Bacillati</taxon>
        <taxon>Actinomycetota</taxon>
        <taxon>Actinomycetes</taxon>
        <taxon>Mycobacteriales</taxon>
        <taxon>Corynebacteriaceae</taxon>
        <taxon>Corynebacterium</taxon>
    </lineage>
</organism>
<dbReference type="KEGG" id="crd:CRES_1331"/>
<proteinExistence type="predicted"/>
<dbReference type="CDD" id="cd11586">
    <property type="entry name" value="VbhA_like"/>
    <property type="match status" value="1"/>
</dbReference>
<reference evidence="2 3" key="1">
    <citation type="journal article" date="2012" name="BMC Genomics">
        <title>Complete genome sequence, lifestyle, and multi-drug resistance of the human pathogen Corynebacterium resistens DSM 45100 isolated from blood samples of a leukemia patient.</title>
        <authorList>
            <person name="Schroder J."/>
            <person name="Maus I."/>
            <person name="Meyer K."/>
            <person name="Wordemann S."/>
            <person name="Blom J."/>
            <person name="Jaenicke S."/>
            <person name="Schneider J."/>
            <person name="Trost E."/>
            <person name="Tauch A."/>
        </authorList>
    </citation>
    <scope>NUCLEOTIDE SEQUENCE [LARGE SCALE GENOMIC DNA]</scope>
    <source>
        <strain evidence="3">DSM 45100 / JCM 12819 / CCUG 50093 / GTC 2026 / SICGH 158</strain>
    </source>
</reference>